<dbReference type="PANTHER" id="PTHR32322:SF18">
    <property type="entry name" value="S-ADENOSYLMETHIONINE_S-ADENOSYLHOMOCYSTEINE TRANSPORTER"/>
    <property type="match status" value="1"/>
</dbReference>
<dbReference type="EMBL" id="JAOVZB010000002">
    <property type="protein sequence ID" value="MCV2402475.1"/>
    <property type="molecule type" value="Genomic_DNA"/>
</dbReference>
<evidence type="ECO:0000313" key="8">
    <source>
        <dbReference type="EMBL" id="MCV2402475.1"/>
    </source>
</evidence>
<feature type="transmembrane region" description="Helical" evidence="6">
    <location>
        <begin position="143"/>
        <end position="164"/>
    </location>
</feature>
<dbReference type="RefSeq" id="WP_263529855.1">
    <property type="nucleotide sequence ID" value="NZ_JAOVZB010000002.1"/>
</dbReference>
<sequence length="310" mass="33645">MSKLMPSEYLRSRFGGDGLSTKSKALITLFIAIVIWGGNWPVMKLGLDHITPLWFSMVRFALGGAVLFVFQIATKSLYIPKKRDIALIGSIGLIQMMTFTVLGSLAMTTVDAGRSAILAYTTTLWVLPLSVLFFREPLSKKPLLGTLLGLTGVIVLFNPFSFDWGDKEVVIANGFLLIAALGWSLCILHLRHAKSKATAYQLAPWQMLVATVMLIPIAYRVEGVFTGDGSMSFWQICFYLGPLATAFCFCAVNGASQQLSSTFISTTMLAVPVTGLIFSCLLLGEAVTAPLVIGTLFICGGIFYVIRSNA</sequence>
<feature type="domain" description="EamA" evidence="7">
    <location>
        <begin position="24"/>
        <end position="157"/>
    </location>
</feature>
<dbReference type="Proteomes" id="UP001209713">
    <property type="component" value="Unassembled WGS sequence"/>
</dbReference>
<feature type="transmembrane region" description="Helical" evidence="6">
    <location>
        <begin position="85"/>
        <end position="105"/>
    </location>
</feature>
<comment type="caution">
    <text evidence="8">The sequence shown here is derived from an EMBL/GenBank/DDBJ whole genome shotgun (WGS) entry which is preliminary data.</text>
</comment>
<comment type="subcellular location">
    <subcellularLocation>
        <location evidence="1">Cell membrane</location>
        <topology evidence="1">Multi-pass membrane protein</topology>
    </subcellularLocation>
</comment>
<dbReference type="InterPro" id="IPR050638">
    <property type="entry name" value="AA-Vitamin_Transporters"/>
</dbReference>
<evidence type="ECO:0000259" key="7">
    <source>
        <dbReference type="Pfam" id="PF00892"/>
    </source>
</evidence>
<accession>A0ABT2YRG7</accession>
<feature type="transmembrane region" description="Helical" evidence="6">
    <location>
        <begin position="170"/>
        <end position="190"/>
    </location>
</feature>
<keyword evidence="4 6" id="KW-1133">Transmembrane helix</keyword>
<evidence type="ECO:0000256" key="2">
    <source>
        <dbReference type="ARBA" id="ARBA00022475"/>
    </source>
</evidence>
<feature type="transmembrane region" description="Helical" evidence="6">
    <location>
        <begin position="290"/>
        <end position="306"/>
    </location>
</feature>
<feature type="transmembrane region" description="Helical" evidence="6">
    <location>
        <begin position="117"/>
        <end position="134"/>
    </location>
</feature>
<name>A0ABT2YRG7_9GAMM</name>
<proteinExistence type="predicted"/>
<dbReference type="SUPFAM" id="SSF103481">
    <property type="entry name" value="Multidrug resistance efflux transporter EmrE"/>
    <property type="match status" value="2"/>
</dbReference>
<keyword evidence="2" id="KW-1003">Cell membrane</keyword>
<evidence type="ECO:0000256" key="4">
    <source>
        <dbReference type="ARBA" id="ARBA00022989"/>
    </source>
</evidence>
<evidence type="ECO:0000256" key="5">
    <source>
        <dbReference type="ARBA" id="ARBA00023136"/>
    </source>
</evidence>
<gene>
    <name evidence="8" type="ORF">OFY17_06170</name>
</gene>
<organism evidence="8 9">
    <name type="scientific">Marinomonas sargassi</name>
    <dbReference type="NCBI Taxonomy" id="2984494"/>
    <lineage>
        <taxon>Bacteria</taxon>
        <taxon>Pseudomonadati</taxon>
        <taxon>Pseudomonadota</taxon>
        <taxon>Gammaproteobacteria</taxon>
        <taxon>Oceanospirillales</taxon>
        <taxon>Oceanospirillaceae</taxon>
        <taxon>Marinomonas</taxon>
    </lineage>
</organism>
<protein>
    <submittedName>
        <fullName evidence="8">DMT family transporter</fullName>
    </submittedName>
</protein>
<evidence type="ECO:0000313" key="9">
    <source>
        <dbReference type="Proteomes" id="UP001209713"/>
    </source>
</evidence>
<keyword evidence="3 6" id="KW-0812">Transmembrane</keyword>
<dbReference type="Pfam" id="PF00892">
    <property type="entry name" value="EamA"/>
    <property type="match status" value="2"/>
</dbReference>
<dbReference type="InterPro" id="IPR037185">
    <property type="entry name" value="EmrE-like"/>
</dbReference>
<keyword evidence="9" id="KW-1185">Reference proteome</keyword>
<evidence type="ECO:0000256" key="3">
    <source>
        <dbReference type="ARBA" id="ARBA00022692"/>
    </source>
</evidence>
<keyword evidence="5 6" id="KW-0472">Membrane</keyword>
<feature type="transmembrane region" description="Helical" evidence="6">
    <location>
        <begin position="233"/>
        <end position="252"/>
    </location>
</feature>
<evidence type="ECO:0000256" key="6">
    <source>
        <dbReference type="SAM" id="Phobius"/>
    </source>
</evidence>
<dbReference type="PANTHER" id="PTHR32322">
    <property type="entry name" value="INNER MEMBRANE TRANSPORTER"/>
    <property type="match status" value="1"/>
</dbReference>
<feature type="transmembrane region" description="Helical" evidence="6">
    <location>
        <begin position="202"/>
        <end position="221"/>
    </location>
</feature>
<dbReference type="InterPro" id="IPR000620">
    <property type="entry name" value="EamA_dom"/>
</dbReference>
<feature type="transmembrane region" description="Helical" evidence="6">
    <location>
        <begin position="53"/>
        <end position="73"/>
    </location>
</feature>
<evidence type="ECO:0000256" key="1">
    <source>
        <dbReference type="ARBA" id="ARBA00004651"/>
    </source>
</evidence>
<feature type="domain" description="EamA" evidence="7">
    <location>
        <begin position="174"/>
        <end position="306"/>
    </location>
</feature>
<feature type="transmembrane region" description="Helical" evidence="6">
    <location>
        <begin position="264"/>
        <end position="284"/>
    </location>
</feature>
<reference evidence="8 9" key="1">
    <citation type="submission" date="2022-10" db="EMBL/GenBank/DDBJ databases">
        <title>Marinomonas transparenta sp. nov. and Marinomonas sargassi sp. nov., isolated from marine alga (Sargassum natans (L.) Gaillon).</title>
        <authorList>
            <person name="Wang Y."/>
        </authorList>
    </citation>
    <scope>NUCLEOTIDE SEQUENCE [LARGE SCALE GENOMIC DNA]</scope>
    <source>
        <strain evidence="8 9">C2222</strain>
    </source>
</reference>
<feature type="transmembrane region" description="Helical" evidence="6">
    <location>
        <begin position="21"/>
        <end position="41"/>
    </location>
</feature>